<reference evidence="2 3" key="1">
    <citation type="submission" date="2018-06" db="EMBL/GenBank/DDBJ databases">
        <title>Whole Genome Sequence of an efficient microsymbiont, Rhizobium tropici.</title>
        <authorList>
            <person name="Srinivasan R."/>
            <person name="Singh H.V."/>
            <person name="Srivastava R."/>
            <person name="Kumari B."/>
            <person name="Radhakrishna A."/>
        </authorList>
    </citation>
    <scope>NUCLEOTIDE SEQUENCE [LARGE SCALE GENOMIC DNA]</scope>
    <source>
        <strain evidence="2 3">IGFRI Rhizo-19</strain>
    </source>
</reference>
<proteinExistence type="predicted"/>
<evidence type="ECO:0000313" key="2">
    <source>
        <dbReference type="EMBL" id="RAX40341.1"/>
    </source>
</evidence>
<evidence type="ECO:0008006" key="4">
    <source>
        <dbReference type="Google" id="ProtNLM"/>
    </source>
</evidence>
<dbReference type="EMBL" id="QMKK01000042">
    <property type="protein sequence ID" value="RAX40341.1"/>
    <property type="molecule type" value="Genomic_DNA"/>
</dbReference>
<dbReference type="Proteomes" id="UP000251205">
    <property type="component" value="Unassembled WGS sequence"/>
</dbReference>
<evidence type="ECO:0000313" key="3">
    <source>
        <dbReference type="Proteomes" id="UP000251205"/>
    </source>
</evidence>
<keyword evidence="1" id="KW-0812">Transmembrane</keyword>
<dbReference type="AlphaFoldDB" id="A0A329Y912"/>
<gene>
    <name evidence="2" type="ORF">DQ393_17120</name>
</gene>
<protein>
    <recommendedName>
        <fullName evidence="4">EamA family transporter</fullName>
    </recommendedName>
</protein>
<feature type="transmembrane region" description="Helical" evidence="1">
    <location>
        <begin position="12"/>
        <end position="31"/>
    </location>
</feature>
<dbReference type="RefSeq" id="WP_112342944.1">
    <property type="nucleotide sequence ID" value="NZ_QMKK01000042.1"/>
</dbReference>
<keyword evidence="1" id="KW-1133">Transmembrane helix</keyword>
<dbReference type="OrthoDB" id="9812899at2"/>
<sequence length="84" mass="9354">MCSGNRESRPLAGIALVCIGYACFAMQDAIAKWLVADYDVPEILFMRSFVIVAVSGFLVKYRKHPSIFKALTGRPSRCPQQDMP</sequence>
<organism evidence="2 3">
    <name type="scientific">Rhizobium tropici</name>
    <dbReference type="NCBI Taxonomy" id="398"/>
    <lineage>
        <taxon>Bacteria</taxon>
        <taxon>Pseudomonadati</taxon>
        <taxon>Pseudomonadota</taxon>
        <taxon>Alphaproteobacteria</taxon>
        <taxon>Hyphomicrobiales</taxon>
        <taxon>Rhizobiaceae</taxon>
        <taxon>Rhizobium/Agrobacterium group</taxon>
        <taxon>Rhizobium</taxon>
    </lineage>
</organism>
<feature type="transmembrane region" description="Helical" evidence="1">
    <location>
        <begin position="43"/>
        <end position="61"/>
    </location>
</feature>
<name>A0A329Y912_RHITR</name>
<dbReference type="PROSITE" id="PS51257">
    <property type="entry name" value="PROKAR_LIPOPROTEIN"/>
    <property type="match status" value="1"/>
</dbReference>
<evidence type="ECO:0000256" key="1">
    <source>
        <dbReference type="SAM" id="Phobius"/>
    </source>
</evidence>
<comment type="caution">
    <text evidence="2">The sequence shown here is derived from an EMBL/GenBank/DDBJ whole genome shotgun (WGS) entry which is preliminary data.</text>
</comment>
<accession>A0A329Y912</accession>
<keyword evidence="1" id="KW-0472">Membrane</keyword>